<feature type="transmembrane region" description="Helical" evidence="2">
    <location>
        <begin position="630"/>
        <end position="649"/>
    </location>
</feature>
<feature type="transmembrane region" description="Helical" evidence="2">
    <location>
        <begin position="372"/>
        <end position="397"/>
    </location>
</feature>
<feature type="transmembrane region" description="Helical" evidence="2">
    <location>
        <begin position="710"/>
        <end position="735"/>
    </location>
</feature>
<feature type="transmembrane region" description="Helical" evidence="2">
    <location>
        <begin position="12"/>
        <end position="33"/>
    </location>
</feature>
<feature type="transmembrane region" description="Helical" evidence="2">
    <location>
        <begin position="977"/>
        <end position="995"/>
    </location>
</feature>
<name>A0ABQ6MR93_9STRA</name>
<feature type="transmembrane region" description="Helical" evidence="2">
    <location>
        <begin position="898"/>
        <end position="919"/>
    </location>
</feature>
<organism evidence="3 4">
    <name type="scientific">Tetraparma gracilis</name>
    <dbReference type="NCBI Taxonomy" id="2962635"/>
    <lineage>
        <taxon>Eukaryota</taxon>
        <taxon>Sar</taxon>
        <taxon>Stramenopiles</taxon>
        <taxon>Ochrophyta</taxon>
        <taxon>Bolidophyceae</taxon>
        <taxon>Parmales</taxon>
        <taxon>Triparmaceae</taxon>
        <taxon>Tetraparma</taxon>
    </lineage>
</organism>
<feature type="transmembrane region" description="Helical" evidence="2">
    <location>
        <begin position="86"/>
        <end position="106"/>
    </location>
</feature>
<feature type="compositionally biased region" description="Basic and acidic residues" evidence="1">
    <location>
        <begin position="1032"/>
        <end position="1044"/>
    </location>
</feature>
<feature type="transmembrane region" description="Helical" evidence="2">
    <location>
        <begin position="147"/>
        <end position="172"/>
    </location>
</feature>
<feature type="transmembrane region" description="Helical" evidence="2">
    <location>
        <begin position="470"/>
        <end position="491"/>
    </location>
</feature>
<evidence type="ECO:0000256" key="2">
    <source>
        <dbReference type="SAM" id="Phobius"/>
    </source>
</evidence>
<feature type="transmembrane region" description="Helical" evidence="2">
    <location>
        <begin position="846"/>
        <end position="863"/>
    </location>
</feature>
<feature type="transmembrane region" description="Helical" evidence="2">
    <location>
        <begin position="809"/>
        <end position="825"/>
    </location>
</feature>
<keyword evidence="2" id="KW-1133">Transmembrane helix</keyword>
<feature type="transmembrane region" description="Helical" evidence="2">
    <location>
        <begin position="316"/>
        <end position="335"/>
    </location>
</feature>
<sequence length="1066" mass="117730">MLTLERIKIARVWEAVVVAVQTGFLLISIQALLTDDAVEKAGDSATPRDREVAVFWMYLAESLWSVHMLMVVVVQLNDPMRTGFPLSLVQFASCLLCMAQRSLLAIRSTSGIGHSYGYGYVADMIWPLALAFVAYRRRLRIQTWKEIQVRAFVYNTVPTAVISALMSLLFLLGETVSCLKDKLDDDNDDPGTAGCRLPADGPDKELHFCAVVDDPTSFGDSCTFKQNMCQCLDTVGSNATFMRIFGLVALFHIGIYPFMETQYTMEHVIRFDLRFGEQLALMALAMLLALFTFASAQDTGFQSSEFILGSQSGRRTLNLACWTAIVLFVGTHLASHRETHGIITRVIPRLANAAEHVRGKLRTRKRSRFAPGIRYALGFIVASCFVVPGGSLIMYLIGDTDSANWLGILNHYAIIIVMFCSSFILMSDPTGKQSSEIVFYVVTVGLMCVLTEANTVLLTADDSKFTQEWGAAHIVNAGLYFIGGTCLYFSCSTSRDFIALHSEQQISTHMQRSAAVAVGAVGPLVFLFAEAAGCFSTEDTPVDCARLGQTNWTTMFQLAMSAVFYFGSEIINQHLTHENRIALSSVDAGFVVRLLLQLLTWGAAIVAFGSRPRDITPGSGETAAELNMNSIVMMVQYAVCFVWIALMVWERFHIAHKINTDHVHSGQRESGEHEHHGNKIGRAWLRVWKRLDAWVASHAVEDGEPRISPLYSWIACLAVWILLTPLAVSVAFIGIDGKDSNIAALAYDYWFSIKPMHALFVVLYGFGDLRDRAPGTRWSYSDFQLFLPTAAAALEILPVHAIYERAGSYLVFNIGILSTLSFWSAKQRWQALLATAEDRRKHVYEVVVPTLLPATTPLLMMIAEQCSCSLESYFAAEERLEAEEEGSLMREDAKCRGIQLGVFPLSLLIVLAALAKALYIHQGKETLAFAKIVRMDVTFVEALQTAIFGTCAVFALWKYANRQPEVVPDGLTLESASMQAFNILMLAGVILGSFTRRRTEDPEQRDRAGTSVAERTTRGRRTSVWEGGAKGVADRKGTVDRKQTMGEGKGGGDVGGGEHAFNPGFI</sequence>
<feature type="transmembrane region" description="Helical" evidence="2">
    <location>
        <begin position="241"/>
        <end position="259"/>
    </location>
</feature>
<evidence type="ECO:0000313" key="4">
    <source>
        <dbReference type="Proteomes" id="UP001165060"/>
    </source>
</evidence>
<feature type="compositionally biased region" description="Basic and acidic residues" evidence="1">
    <location>
        <begin position="998"/>
        <end position="1008"/>
    </location>
</feature>
<gene>
    <name evidence="3" type="ORF">TeGR_g4617</name>
</gene>
<comment type="caution">
    <text evidence="3">The sequence shown here is derived from an EMBL/GenBank/DDBJ whole genome shotgun (WGS) entry which is preliminary data.</text>
</comment>
<feature type="transmembrane region" description="Helical" evidence="2">
    <location>
        <begin position="118"/>
        <end position="135"/>
    </location>
</feature>
<keyword evidence="4" id="KW-1185">Reference proteome</keyword>
<proteinExistence type="predicted"/>
<evidence type="ECO:0000256" key="1">
    <source>
        <dbReference type="SAM" id="MobiDB-lite"/>
    </source>
</evidence>
<accession>A0ABQ6MR93</accession>
<evidence type="ECO:0000313" key="3">
    <source>
        <dbReference type="EMBL" id="GMI31402.1"/>
    </source>
</evidence>
<feature type="transmembrane region" description="Helical" evidence="2">
    <location>
        <begin position="403"/>
        <end position="425"/>
    </location>
</feature>
<feature type="transmembrane region" description="Helical" evidence="2">
    <location>
        <begin position="939"/>
        <end position="957"/>
    </location>
</feature>
<feature type="transmembrane region" description="Helical" evidence="2">
    <location>
        <begin position="785"/>
        <end position="803"/>
    </location>
</feature>
<feature type="compositionally biased region" description="Gly residues" evidence="1">
    <location>
        <begin position="1047"/>
        <end position="1058"/>
    </location>
</feature>
<feature type="transmembrane region" description="Helical" evidence="2">
    <location>
        <begin position="512"/>
        <end position="532"/>
    </location>
</feature>
<protein>
    <submittedName>
        <fullName evidence="3">Uncharacterized protein</fullName>
    </submittedName>
</protein>
<feature type="transmembrane region" description="Helical" evidence="2">
    <location>
        <begin position="591"/>
        <end position="610"/>
    </location>
</feature>
<feature type="transmembrane region" description="Helical" evidence="2">
    <location>
        <begin position="747"/>
        <end position="765"/>
    </location>
</feature>
<feature type="transmembrane region" description="Helical" evidence="2">
    <location>
        <begin position="437"/>
        <end position="458"/>
    </location>
</feature>
<keyword evidence="2" id="KW-0812">Transmembrane</keyword>
<feature type="transmembrane region" description="Helical" evidence="2">
    <location>
        <begin position="552"/>
        <end position="571"/>
    </location>
</feature>
<reference evidence="3 4" key="1">
    <citation type="journal article" date="2023" name="Commun. Biol.">
        <title>Genome analysis of Parmales, the sister group of diatoms, reveals the evolutionary specialization of diatoms from phago-mixotrophs to photoautotrophs.</title>
        <authorList>
            <person name="Ban H."/>
            <person name="Sato S."/>
            <person name="Yoshikawa S."/>
            <person name="Yamada K."/>
            <person name="Nakamura Y."/>
            <person name="Ichinomiya M."/>
            <person name="Sato N."/>
            <person name="Blanc-Mathieu R."/>
            <person name="Endo H."/>
            <person name="Kuwata A."/>
            <person name="Ogata H."/>
        </authorList>
    </citation>
    <scope>NUCLEOTIDE SEQUENCE [LARGE SCALE GENOMIC DNA]</scope>
</reference>
<feature type="region of interest" description="Disordered" evidence="1">
    <location>
        <begin position="998"/>
        <end position="1066"/>
    </location>
</feature>
<dbReference type="Proteomes" id="UP001165060">
    <property type="component" value="Unassembled WGS sequence"/>
</dbReference>
<feature type="transmembrane region" description="Helical" evidence="2">
    <location>
        <begin position="279"/>
        <end position="296"/>
    </location>
</feature>
<feature type="transmembrane region" description="Helical" evidence="2">
    <location>
        <begin position="53"/>
        <end position="74"/>
    </location>
</feature>
<keyword evidence="2" id="KW-0472">Membrane</keyword>
<dbReference type="EMBL" id="BRYB01003146">
    <property type="protein sequence ID" value="GMI31402.1"/>
    <property type="molecule type" value="Genomic_DNA"/>
</dbReference>